<name>A0ACC0EX28_9BASI</name>
<sequence length="189" mass="21113">MINSWYPSHAVYVQGLLEAKYQEQKIEYEPKLPKAHTPAVEKKSDRKHRIVDEVDFFPDAAQGSSENKLTVYISGRYKLTTSEASNCLTWWKDHCHEFPVLLMLARDYLASCATSASVERCFSAAADICGRKRGSLAARTIERCVSSHQWLLQGISPDGSFSVAQDIVAKATTEKEKNESKLVALKVAS</sequence>
<organism evidence="1 2">
    <name type="scientific">Puccinia striiformis f. sp. tritici</name>
    <dbReference type="NCBI Taxonomy" id="168172"/>
    <lineage>
        <taxon>Eukaryota</taxon>
        <taxon>Fungi</taxon>
        <taxon>Dikarya</taxon>
        <taxon>Basidiomycota</taxon>
        <taxon>Pucciniomycotina</taxon>
        <taxon>Pucciniomycetes</taxon>
        <taxon>Pucciniales</taxon>
        <taxon>Pucciniaceae</taxon>
        <taxon>Puccinia</taxon>
    </lineage>
</organism>
<reference evidence="2" key="2">
    <citation type="journal article" date="2018" name="Mol. Plant Microbe Interact.">
        <title>Genome sequence resources for the wheat stripe rust pathogen (Puccinia striiformis f. sp. tritici) and the barley stripe rust pathogen (Puccinia striiformis f. sp. hordei).</title>
        <authorList>
            <person name="Xia C."/>
            <person name="Wang M."/>
            <person name="Yin C."/>
            <person name="Cornejo O.E."/>
            <person name="Hulbert S.H."/>
            <person name="Chen X."/>
        </authorList>
    </citation>
    <scope>NUCLEOTIDE SEQUENCE [LARGE SCALE GENOMIC DNA]</scope>
    <source>
        <strain evidence="2">93-210</strain>
    </source>
</reference>
<protein>
    <submittedName>
        <fullName evidence="1">Uncharacterized protein</fullName>
    </submittedName>
</protein>
<reference evidence="1 2" key="3">
    <citation type="journal article" date="2022" name="Microbiol. Spectr.">
        <title>Folding features and dynamics of 3D genome architecture in plant fungal pathogens.</title>
        <authorList>
            <person name="Xia C."/>
        </authorList>
    </citation>
    <scope>NUCLEOTIDE SEQUENCE [LARGE SCALE GENOMIC DNA]</scope>
    <source>
        <strain evidence="1 2">93-210</strain>
    </source>
</reference>
<evidence type="ECO:0000313" key="1">
    <source>
        <dbReference type="EMBL" id="KAI7962279.1"/>
    </source>
</evidence>
<evidence type="ECO:0000313" key="2">
    <source>
        <dbReference type="Proteomes" id="UP001060170"/>
    </source>
</evidence>
<dbReference type="EMBL" id="CM045865">
    <property type="protein sequence ID" value="KAI7962279.1"/>
    <property type="molecule type" value="Genomic_DNA"/>
</dbReference>
<reference evidence="2" key="1">
    <citation type="journal article" date="2018" name="BMC Genomics">
        <title>Genomic insights into host adaptation between the wheat stripe rust pathogen (Puccinia striiformis f. sp. tritici) and the barley stripe rust pathogen (Puccinia striiformis f. sp. hordei).</title>
        <authorList>
            <person name="Xia C."/>
            <person name="Wang M."/>
            <person name="Yin C."/>
            <person name="Cornejo O.E."/>
            <person name="Hulbert S.H."/>
            <person name="Chen X."/>
        </authorList>
    </citation>
    <scope>NUCLEOTIDE SEQUENCE [LARGE SCALE GENOMIC DNA]</scope>
    <source>
        <strain evidence="2">93-210</strain>
    </source>
</reference>
<comment type="caution">
    <text evidence="1">The sequence shown here is derived from an EMBL/GenBank/DDBJ whole genome shotgun (WGS) entry which is preliminary data.</text>
</comment>
<gene>
    <name evidence="1" type="ORF">MJO28_000373</name>
</gene>
<proteinExistence type="predicted"/>
<accession>A0ACC0EX28</accession>
<keyword evidence="2" id="KW-1185">Reference proteome</keyword>
<dbReference type="Proteomes" id="UP001060170">
    <property type="component" value="Chromosome 1"/>
</dbReference>